<proteinExistence type="predicted"/>
<feature type="coiled-coil region" evidence="1">
    <location>
        <begin position="108"/>
        <end position="167"/>
    </location>
</feature>
<reference evidence="2" key="1">
    <citation type="submission" date="2021-01" db="EMBL/GenBank/DDBJ databases">
        <authorList>
            <consortium name="Genoscope - CEA"/>
            <person name="William W."/>
        </authorList>
    </citation>
    <scope>NUCLEOTIDE SEQUENCE</scope>
</reference>
<evidence type="ECO:0000256" key="1">
    <source>
        <dbReference type="SAM" id="Coils"/>
    </source>
</evidence>
<organism evidence="2 3">
    <name type="scientific">Paramecium sonneborni</name>
    <dbReference type="NCBI Taxonomy" id="65129"/>
    <lineage>
        <taxon>Eukaryota</taxon>
        <taxon>Sar</taxon>
        <taxon>Alveolata</taxon>
        <taxon>Ciliophora</taxon>
        <taxon>Intramacronucleata</taxon>
        <taxon>Oligohymenophorea</taxon>
        <taxon>Peniculida</taxon>
        <taxon>Parameciidae</taxon>
        <taxon>Paramecium</taxon>
    </lineage>
</organism>
<evidence type="ECO:0000313" key="3">
    <source>
        <dbReference type="Proteomes" id="UP000692954"/>
    </source>
</evidence>
<keyword evidence="1" id="KW-0175">Coiled coil</keyword>
<evidence type="ECO:0000313" key="2">
    <source>
        <dbReference type="EMBL" id="CAD8108041.1"/>
    </source>
</evidence>
<name>A0A8S1PY71_9CILI</name>
<gene>
    <name evidence="2" type="ORF">PSON_ATCC_30995.1.T0900092</name>
</gene>
<sequence length="195" mass="23104">MLIQAPIPRTRFAITPTNVRPIHICQDKTPTRQFSNHHNIFNLTQKAEEKLHIRPLLENKNLQSIVIKQENNNRAHGNSFSQNQFNNKEMQTQILELTKQKDHMSQILSDAIRKSNILQKQLDKLQGEKTEQALQFQVNLDQFQEEITKLTNRLEDLIIENSQLQESYQNQQFYINQLEYQENDQFNVTQQFGQM</sequence>
<comment type="caution">
    <text evidence="2">The sequence shown here is derived from an EMBL/GenBank/DDBJ whole genome shotgun (WGS) entry which is preliminary data.</text>
</comment>
<dbReference type="OrthoDB" id="292093at2759"/>
<protein>
    <submittedName>
        <fullName evidence="2">Uncharacterized protein</fullName>
    </submittedName>
</protein>
<dbReference type="AlphaFoldDB" id="A0A8S1PY71"/>
<keyword evidence="3" id="KW-1185">Reference proteome</keyword>
<dbReference type="Proteomes" id="UP000692954">
    <property type="component" value="Unassembled WGS sequence"/>
</dbReference>
<accession>A0A8S1PY71</accession>
<dbReference type="EMBL" id="CAJJDN010000090">
    <property type="protein sequence ID" value="CAD8108041.1"/>
    <property type="molecule type" value="Genomic_DNA"/>
</dbReference>